<proteinExistence type="predicted"/>
<organism evidence="1 2">
    <name type="scientific">Punica granatum</name>
    <name type="common">Pomegranate</name>
    <dbReference type="NCBI Taxonomy" id="22663"/>
    <lineage>
        <taxon>Eukaryota</taxon>
        <taxon>Viridiplantae</taxon>
        <taxon>Streptophyta</taxon>
        <taxon>Embryophyta</taxon>
        <taxon>Tracheophyta</taxon>
        <taxon>Spermatophyta</taxon>
        <taxon>Magnoliopsida</taxon>
        <taxon>eudicotyledons</taxon>
        <taxon>Gunneridae</taxon>
        <taxon>Pentapetalae</taxon>
        <taxon>rosids</taxon>
        <taxon>malvids</taxon>
        <taxon>Myrtales</taxon>
        <taxon>Lythraceae</taxon>
        <taxon>Punica</taxon>
    </lineage>
</organism>
<comment type="caution">
    <text evidence="1">The sequence shown here is derived from an EMBL/GenBank/DDBJ whole genome shotgun (WGS) entry which is preliminary data.</text>
</comment>
<sequence>MGRRGRLTLISHHQGRLSHVTCSSIRQKNAHRRAFSLMKAALPEQVLQIIDLVLLGESKNGDDSQGIRRSRRSHKRLLKIQECLVSIVEIGVVRSSEIPRDRMSVGDVAAALQAIRNKLLGS</sequence>
<protein>
    <submittedName>
        <fullName evidence="1">Uncharacterized protein</fullName>
    </submittedName>
</protein>
<evidence type="ECO:0000313" key="1">
    <source>
        <dbReference type="EMBL" id="OWM77106.1"/>
    </source>
</evidence>
<evidence type="ECO:0000313" key="2">
    <source>
        <dbReference type="Proteomes" id="UP000197138"/>
    </source>
</evidence>
<dbReference type="Proteomes" id="UP000197138">
    <property type="component" value="Unassembled WGS sequence"/>
</dbReference>
<name>A0A218WX26_PUNGR</name>
<reference evidence="2" key="1">
    <citation type="journal article" date="2017" name="Plant J.">
        <title>The pomegranate (Punica granatum L.) genome and the genomics of punicalagin biosynthesis.</title>
        <authorList>
            <person name="Qin G."/>
            <person name="Xu C."/>
            <person name="Ming R."/>
            <person name="Tang H."/>
            <person name="Guyot R."/>
            <person name="Kramer E.M."/>
            <person name="Hu Y."/>
            <person name="Yi X."/>
            <person name="Qi Y."/>
            <person name="Xu X."/>
            <person name="Gao Z."/>
            <person name="Pan H."/>
            <person name="Jian J."/>
            <person name="Tian Y."/>
            <person name="Yue Z."/>
            <person name="Xu Y."/>
        </authorList>
    </citation>
    <scope>NUCLEOTIDE SEQUENCE [LARGE SCALE GENOMIC DNA]</scope>
    <source>
        <strain evidence="2">cv. Dabenzi</strain>
    </source>
</reference>
<dbReference type="AlphaFoldDB" id="A0A218WX26"/>
<gene>
    <name evidence="1" type="ORF">CDL15_Pgr013197</name>
</gene>
<accession>A0A218WX26</accession>
<dbReference type="EMBL" id="MTKT01002727">
    <property type="protein sequence ID" value="OWM77106.1"/>
    <property type="molecule type" value="Genomic_DNA"/>
</dbReference>